<accession>A0A8X6R069</accession>
<reference evidence="2" key="1">
    <citation type="submission" date="2020-08" db="EMBL/GenBank/DDBJ databases">
        <title>Multicomponent nature underlies the extraordinary mechanical properties of spider dragline silk.</title>
        <authorList>
            <person name="Kono N."/>
            <person name="Nakamura H."/>
            <person name="Mori M."/>
            <person name="Yoshida Y."/>
            <person name="Ohtoshi R."/>
            <person name="Malay A.D."/>
            <person name="Moran D.A.P."/>
            <person name="Tomita M."/>
            <person name="Numata K."/>
            <person name="Arakawa K."/>
        </authorList>
    </citation>
    <scope>NUCLEOTIDE SEQUENCE</scope>
</reference>
<keyword evidence="3" id="KW-1185">Reference proteome</keyword>
<protein>
    <submittedName>
        <fullName evidence="2">Uncharacterized protein</fullName>
    </submittedName>
</protein>
<feature type="signal peptide" evidence="1">
    <location>
        <begin position="1"/>
        <end position="33"/>
    </location>
</feature>
<comment type="caution">
    <text evidence="2">The sequence shown here is derived from an EMBL/GenBank/DDBJ whole genome shotgun (WGS) entry which is preliminary data.</text>
</comment>
<feature type="chain" id="PRO_5036475396" evidence="1">
    <location>
        <begin position="34"/>
        <end position="88"/>
    </location>
</feature>
<dbReference type="OrthoDB" id="6410782at2759"/>
<evidence type="ECO:0000256" key="1">
    <source>
        <dbReference type="SAM" id="SignalP"/>
    </source>
</evidence>
<dbReference type="Proteomes" id="UP000887013">
    <property type="component" value="Unassembled WGS sequence"/>
</dbReference>
<organism evidence="2 3">
    <name type="scientific">Nephila pilipes</name>
    <name type="common">Giant wood spider</name>
    <name type="synonym">Nephila maculata</name>
    <dbReference type="NCBI Taxonomy" id="299642"/>
    <lineage>
        <taxon>Eukaryota</taxon>
        <taxon>Metazoa</taxon>
        <taxon>Ecdysozoa</taxon>
        <taxon>Arthropoda</taxon>
        <taxon>Chelicerata</taxon>
        <taxon>Arachnida</taxon>
        <taxon>Araneae</taxon>
        <taxon>Araneomorphae</taxon>
        <taxon>Entelegynae</taxon>
        <taxon>Araneoidea</taxon>
        <taxon>Nephilidae</taxon>
        <taxon>Nephila</taxon>
    </lineage>
</organism>
<dbReference type="EMBL" id="BMAW01132877">
    <property type="protein sequence ID" value="GFU45901.1"/>
    <property type="molecule type" value="Genomic_DNA"/>
</dbReference>
<name>A0A8X6R069_NEPPI</name>
<keyword evidence="1" id="KW-0732">Signal</keyword>
<evidence type="ECO:0000313" key="3">
    <source>
        <dbReference type="Proteomes" id="UP000887013"/>
    </source>
</evidence>
<proteinExistence type="predicted"/>
<dbReference type="AlphaFoldDB" id="A0A8X6R069"/>
<gene>
    <name evidence="2" type="primary">NCL1_25964</name>
    <name evidence="2" type="ORF">NPIL_466761</name>
</gene>
<evidence type="ECO:0000313" key="2">
    <source>
        <dbReference type="EMBL" id="GFU45901.1"/>
    </source>
</evidence>
<sequence length="88" mass="10063">MRNRRAPYPKKRMRMCGLFFCFILLSHILVSNGQQKKVPCWTRQKCDGCSKKSRIGPTSLCCEECAIGKLSVKVTKSKAYCWCVLPSE</sequence>